<evidence type="ECO:0008006" key="10">
    <source>
        <dbReference type="Google" id="ProtNLM"/>
    </source>
</evidence>
<evidence type="ECO:0000313" key="8">
    <source>
        <dbReference type="EnsemblMetazoa" id="AALFPA23_018770.P27581"/>
    </source>
</evidence>
<keyword evidence="3" id="KW-0507">mRNA processing</keyword>
<accession>A0ABM1ZIC2</accession>
<dbReference type="InterPro" id="IPR033757">
    <property type="entry name" value="WTAP"/>
</dbReference>
<dbReference type="EnsemblMetazoa" id="AALFPA23_018770.R27581">
    <property type="protein sequence ID" value="AALFPA23_018770.P27581"/>
    <property type="gene ID" value="AALFPA23_018770"/>
</dbReference>
<feature type="compositionally biased region" description="Acidic residues" evidence="7">
    <location>
        <begin position="402"/>
        <end position="415"/>
    </location>
</feature>
<keyword evidence="9" id="KW-1185">Reference proteome</keyword>
<dbReference type="GeneID" id="109401152"/>
<dbReference type="PANTHER" id="PTHR15217">
    <property type="entry name" value="WILMS' TUMOR 1-ASSOCIATING PROTEIN"/>
    <property type="match status" value="1"/>
</dbReference>
<organism evidence="8 9">
    <name type="scientific">Aedes albopictus</name>
    <name type="common">Asian tiger mosquito</name>
    <name type="synonym">Stegomyia albopicta</name>
    <dbReference type="NCBI Taxonomy" id="7160"/>
    <lineage>
        <taxon>Eukaryota</taxon>
        <taxon>Metazoa</taxon>
        <taxon>Ecdysozoa</taxon>
        <taxon>Arthropoda</taxon>
        <taxon>Hexapoda</taxon>
        <taxon>Insecta</taxon>
        <taxon>Pterygota</taxon>
        <taxon>Neoptera</taxon>
        <taxon>Endopterygota</taxon>
        <taxon>Diptera</taxon>
        <taxon>Nematocera</taxon>
        <taxon>Culicoidea</taxon>
        <taxon>Culicidae</taxon>
        <taxon>Culicinae</taxon>
        <taxon>Aedini</taxon>
        <taxon>Aedes</taxon>
        <taxon>Stegomyia</taxon>
    </lineage>
</organism>
<dbReference type="PANTHER" id="PTHR15217:SF0">
    <property type="entry name" value="PRE-MRNA-SPLICING REGULATOR WTAP"/>
    <property type="match status" value="1"/>
</dbReference>
<comment type="similarity">
    <text evidence="2">Belongs to the fl(2)d family.</text>
</comment>
<name>A0ABM1ZIC2_AEDAL</name>
<dbReference type="Proteomes" id="UP000069940">
    <property type="component" value="Unassembled WGS sequence"/>
</dbReference>
<reference evidence="8" key="2">
    <citation type="submission" date="2025-05" db="UniProtKB">
        <authorList>
            <consortium name="EnsemblMetazoa"/>
        </authorList>
    </citation>
    <scope>IDENTIFICATION</scope>
    <source>
        <strain evidence="8">Foshan</strain>
    </source>
</reference>
<feature type="compositionally biased region" description="Polar residues" evidence="7">
    <location>
        <begin position="1"/>
        <end position="11"/>
    </location>
</feature>
<evidence type="ECO:0000256" key="3">
    <source>
        <dbReference type="ARBA" id="ARBA00022664"/>
    </source>
</evidence>
<feature type="coiled-coil region" evidence="6">
    <location>
        <begin position="212"/>
        <end position="264"/>
    </location>
</feature>
<dbReference type="RefSeq" id="XP_062698805.1">
    <property type="nucleotide sequence ID" value="XM_062842821.1"/>
</dbReference>
<reference evidence="9" key="1">
    <citation type="journal article" date="2015" name="Proc. Natl. Acad. Sci. U.S.A.">
        <title>Genome sequence of the Asian Tiger mosquito, Aedes albopictus, reveals insights into its biology, genetics, and evolution.</title>
        <authorList>
            <person name="Chen X.G."/>
            <person name="Jiang X."/>
            <person name="Gu J."/>
            <person name="Xu M."/>
            <person name="Wu Y."/>
            <person name="Deng Y."/>
            <person name="Zhang C."/>
            <person name="Bonizzoni M."/>
            <person name="Dermauw W."/>
            <person name="Vontas J."/>
            <person name="Armbruster P."/>
            <person name="Huang X."/>
            <person name="Yang Y."/>
            <person name="Zhang H."/>
            <person name="He W."/>
            <person name="Peng H."/>
            <person name="Liu Y."/>
            <person name="Wu K."/>
            <person name="Chen J."/>
            <person name="Lirakis M."/>
            <person name="Topalis P."/>
            <person name="Van Leeuwen T."/>
            <person name="Hall A.B."/>
            <person name="Jiang X."/>
            <person name="Thorpe C."/>
            <person name="Mueller R.L."/>
            <person name="Sun C."/>
            <person name="Waterhouse R.M."/>
            <person name="Yan G."/>
            <person name="Tu Z.J."/>
            <person name="Fang X."/>
            <person name="James A.A."/>
        </authorList>
    </citation>
    <scope>NUCLEOTIDE SEQUENCE [LARGE SCALE GENOMIC DNA]</scope>
    <source>
        <strain evidence="9">Foshan</strain>
    </source>
</reference>
<proteinExistence type="inferred from homology"/>
<evidence type="ECO:0000256" key="6">
    <source>
        <dbReference type="SAM" id="Coils"/>
    </source>
</evidence>
<feature type="region of interest" description="Disordered" evidence="7">
    <location>
        <begin position="359"/>
        <end position="493"/>
    </location>
</feature>
<feature type="compositionally biased region" description="Polar residues" evidence="7">
    <location>
        <begin position="314"/>
        <end position="324"/>
    </location>
</feature>
<protein>
    <recommendedName>
        <fullName evidence="10">Splicing regulator</fullName>
    </recommendedName>
</protein>
<feature type="compositionally biased region" description="Low complexity" evidence="7">
    <location>
        <begin position="16"/>
        <end position="38"/>
    </location>
</feature>
<dbReference type="Pfam" id="PF17098">
    <property type="entry name" value="Wtap"/>
    <property type="match status" value="1"/>
</dbReference>
<evidence type="ECO:0000256" key="7">
    <source>
        <dbReference type="SAM" id="MobiDB-lite"/>
    </source>
</evidence>
<keyword evidence="4" id="KW-0508">mRNA splicing</keyword>
<sequence length="493" mass="53047">MQSAEDTSNLMDTDHSASLSASSPPLNSATSSSAANVGGAAGAGAGAGAGPAVAQSGRTGEALEYHCRMLEEEVQSLKDSESKLKQQYAESQRRERILARRLAVKEQEMQDFASQIAELKTAQAPAQAALRSALLDPAVNILFQKLKNELQQTKAKLEETQNELSAWKFTPDSNTGKRLMAKCRLLYQENEELGKMTSNGRLAKLEGELALQKSYNEEVKKSQLELDDFLQEMDEDVEGMQSTIVFLQQELKHTKDDKEVLEKEVLQLRSYVNGGVAAAALGDDRMETDAPAAPLDPSSSSSVYLVNGSNSSNKLMKQSSSDPSESMMLVYQNRTHCGGNTNNSNSETVLNGGDELVNEQEQPTTGSRLCGGNTTSSTGNNGKKVNNRTAKTVGGKKRSYAEDQDDEGAAEEEEDSGHLLDDGANNGKIEQQHEEEQQILTSSNKRMTRSGKGKTVPKVSVKKLRRASVLSAADPTAEDGDDAAEGFAANGAN</sequence>
<feature type="compositionally biased region" description="Low complexity" evidence="7">
    <location>
        <begin position="371"/>
        <end position="382"/>
    </location>
</feature>
<feature type="region of interest" description="Disordered" evidence="7">
    <location>
        <begin position="287"/>
        <end position="325"/>
    </location>
</feature>
<comment type="subcellular location">
    <subcellularLocation>
        <location evidence="1">Nucleus</location>
    </subcellularLocation>
</comment>
<feature type="compositionally biased region" description="Gly residues" evidence="7">
    <location>
        <begin position="39"/>
        <end position="49"/>
    </location>
</feature>
<evidence type="ECO:0000256" key="2">
    <source>
        <dbReference type="ARBA" id="ARBA00010313"/>
    </source>
</evidence>
<feature type="coiled-coil region" evidence="6">
    <location>
        <begin position="67"/>
        <end position="170"/>
    </location>
</feature>
<feature type="region of interest" description="Disordered" evidence="7">
    <location>
        <begin position="1"/>
        <end position="58"/>
    </location>
</feature>
<keyword evidence="6" id="KW-0175">Coiled coil</keyword>
<keyword evidence="5" id="KW-0539">Nucleus</keyword>
<evidence type="ECO:0000313" key="9">
    <source>
        <dbReference type="Proteomes" id="UP000069940"/>
    </source>
</evidence>
<evidence type="ECO:0000256" key="4">
    <source>
        <dbReference type="ARBA" id="ARBA00023187"/>
    </source>
</evidence>
<feature type="compositionally biased region" description="Low complexity" evidence="7">
    <location>
        <begin position="298"/>
        <end position="313"/>
    </location>
</feature>
<evidence type="ECO:0000256" key="1">
    <source>
        <dbReference type="ARBA" id="ARBA00004123"/>
    </source>
</evidence>
<evidence type="ECO:0000256" key="5">
    <source>
        <dbReference type="ARBA" id="ARBA00023242"/>
    </source>
</evidence>